<dbReference type="EMBL" id="AGWY01000005">
    <property type="protein sequence ID" value="EKS39912.1"/>
    <property type="molecule type" value="Genomic_DNA"/>
</dbReference>
<reference evidence="2 3" key="1">
    <citation type="submission" date="2012-04" db="EMBL/GenBank/DDBJ databases">
        <title>The Genome Sequence of Afipia clevelandensis ATCC 49720.</title>
        <authorList>
            <consortium name="The Broad Institute Genome Sequencing Platform"/>
            <person name="Earl A."/>
            <person name="Ward D."/>
            <person name="Feldgarden M."/>
            <person name="Gevers D."/>
            <person name="Huys G."/>
            <person name="Walker B."/>
            <person name="Young S.K."/>
            <person name="Zeng Q."/>
            <person name="Gargeya S."/>
            <person name="Fitzgerald M."/>
            <person name="Haas B."/>
            <person name="Abouelleil A."/>
            <person name="Alvarado L."/>
            <person name="Arachchi H.M."/>
            <person name="Berlin A."/>
            <person name="Chapman S.B."/>
            <person name="Goldberg J."/>
            <person name="Griggs A."/>
            <person name="Gujja S."/>
            <person name="Hansen M."/>
            <person name="Howarth C."/>
            <person name="Imamovic A."/>
            <person name="Larimer J."/>
            <person name="McCowen C."/>
            <person name="Montmayeur A."/>
            <person name="Murphy C."/>
            <person name="Neiman D."/>
            <person name="Pearson M."/>
            <person name="Priest M."/>
            <person name="Roberts A."/>
            <person name="Saif S."/>
            <person name="Shea T."/>
            <person name="Sisk P."/>
            <person name="Sykes S."/>
            <person name="Wortman J."/>
            <person name="Nusbaum C."/>
            <person name="Birren B."/>
        </authorList>
    </citation>
    <scope>NUCLEOTIDE SEQUENCE [LARGE SCALE GENOMIC DNA]</scope>
    <source>
        <strain evidence="2 3">ATCC 49720</strain>
    </source>
</reference>
<dbReference type="AlphaFoldDB" id="K8PBC1"/>
<keyword evidence="1" id="KW-0812">Transmembrane</keyword>
<dbReference type="PATRIC" id="fig|883079.3.peg.942"/>
<evidence type="ECO:0000256" key="1">
    <source>
        <dbReference type="SAM" id="Phobius"/>
    </source>
</evidence>
<protein>
    <submittedName>
        <fullName evidence="2">Uncharacterized protein</fullName>
    </submittedName>
</protein>
<dbReference type="HOGENOM" id="CLU_213085_0_0_5"/>
<feature type="transmembrane region" description="Helical" evidence="1">
    <location>
        <begin position="30"/>
        <end position="50"/>
    </location>
</feature>
<keyword evidence="3" id="KW-1185">Reference proteome</keyword>
<comment type="caution">
    <text evidence="2">The sequence shown here is derived from an EMBL/GenBank/DDBJ whole genome shotgun (WGS) entry which is preliminary data.</text>
</comment>
<gene>
    <name evidence="2" type="ORF">HMPREF9696_00924</name>
</gene>
<accession>K8PBC1</accession>
<keyword evidence="1" id="KW-1133">Transmembrane helix</keyword>
<name>K8PBC1_9BRAD</name>
<proteinExistence type="predicted"/>
<sequence length="52" mass="5830">MNQPEQDNRERSLKIAENEAAREHGSDVRLTTWAIGIAIVVALVVVAIFLKR</sequence>
<keyword evidence="1" id="KW-0472">Membrane</keyword>
<dbReference type="Proteomes" id="UP000001095">
    <property type="component" value="Unassembled WGS sequence"/>
</dbReference>
<organism evidence="2 3">
    <name type="scientific">Afipia clevelandensis ATCC 49720</name>
    <dbReference type="NCBI Taxonomy" id="883079"/>
    <lineage>
        <taxon>Bacteria</taxon>
        <taxon>Pseudomonadati</taxon>
        <taxon>Pseudomonadota</taxon>
        <taxon>Alphaproteobacteria</taxon>
        <taxon>Hyphomicrobiales</taxon>
        <taxon>Nitrobacteraceae</taxon>
        <taxon>Afipia</taxon>
    </lineage>
</organism>
<evidence type="ECO:0000313" key="2">
    <source>
        <dbReference type="EMBL" id="EKS39912.1"/>
    </source>
</evidence>
<evidence type="ECO:0000313" key="3">
    <source>
        <dbReference type="Proteomes" id="UP000001095"/>
    </source>
</evidence>